<keyword evidence="6 11" id="KW-0255">Endonuclease</keyword>
<gene>
    <name evidence="13" type="ORF">NBR_LOCUS21539</name>
</gene>
<dbReference type="PANTHER" id="PTHR12439">
    <property type="entry name" value="PLACENTAL PROTEIN 11-RELATED"/>
    <property type="match status" value="1"/>
</dbReference>
<keyword evidence="5 11" id="KW-0479">Metal-binding</keyword>
<keyword evidence="9 11" id="KW-0464">Manganese</keyword>
<evidence type="ECO:0000256" key="2">
    <source>
        <dbReference type="ARBA" id="ARBA00010168"/>
    </source>
</evidence>
<evidence type="ECO:0000256" key="6">
    <source>
        <dbReference type="ARBA" id="ARBA00022759"/>
    </source>
</evidence>
<dbReference type="PROSITE" id="PS51959">
    <property type="entry name" value="ENDOU"/>
    <property type="match status" value="1"/>
</dbReference>
<reference evidence="13 14" key="2">
    <citation type="submission" date="2018-11" db="EMBL/GenBank/DDBJ databases">
        <authorList>
            <consortium name="Pathogen Informatics"/>
        </authorList>
    </citation>
    <scope>NUCLEOTIDE SEQUENCE [LARGE SCALE GENOMIC DNA]</scope>
</reference>
<dbReference type="Pfam" id="PF09412">
    <property type="entry name" value="XendoU"/>
    <property type="match status" value="1"/>
</dbReference>
<dbReference type="OMA" id="NWLYFAD"/>
<dbReference type="GO" id="GO:0016829">
    <property type="term" value="F:lyase activity"/>
    <property type="evidence" value="ECO:0007669"/>
    <property type="project" value="UniProtKB-KW"/>
</dbReference>
<dbReference type="InterPro" id="IPR039787">
    <property type="entry name" value="ENDOU"/>
</dbReference>
<dbReference type="GO" id="GO:0046872">
    <property type="term" value="F:metal ion binding"/>
    <property type="evidence" value="ECO:0007669"/>
    <property type="project" value="UniProtKB-UniRule"/>
</dbReference>
<keyword evidence="4 11" id="KW-0540">Nuclease</keyword>
<keyword evidence="14" id="KW-1185">Reference proteome</keyword>
<dbReference type="InterPro" id="IPR037227">
    <property type="entry name" value="EndoU-like"/>
</dbReference>
<evidence type="ECO:0000256" key="5">
    <source>
        <dbReference type="ARBA" id="ARBA00022723"/>
    </source>
</evidence>
<keyword evidence="10" id="KW-0456">Lyase</keyword>
<evidence type="ECO:0000259" key="12">
    <source>
        <dbReference type="PROSITE" id="PS51959"/>
    </source>
</evidence>
<keyword evidence="7 11" id="KW-0378">Hydrolase</keyword>
<reference evidence="15" key="1">
    <citation type="submission" date="2017-02" db="UniProtKB">
        <authorList>
            <consortium name="WormBaseParasite"/>
        </authorList>
    </citation>
    <scope>IDENTIFICATION</scope>
</reference>
<evidence type="ECO:0000256" key="3">
    <source>
        <dbReference type="ARBA" id="ARBA00011245"/>
    </source>
</evidence>
<dbReference type="GO" id="GO:0003723">
    <property type="term" value="F:RNA binding"/>
    <property type="evidence" value="ECO:0007669"/>
    <property type="project" value="UniProtKB-UniRule"/>
</dbReference>
<evidence type="ECO:0000256" key="4">
    <source>
        <dbReference type="ARBA" id="ARBA00022722"/>
    </source>
</evidence>
<dbReference type="EMBL" id="UYSL01026489">
    <property type="protein sequence ID" value="VDL85511.1"/>
    <property type="molecule type" value="Genomic_DNA"/>
</dbReference>
<accession>A0A0N4YWB6</accession>
<dbReference type="AlphaFoldDB" id="A0A0N4YWB6"/>
<keyword evidence="8 11" id="KW-0694">RNA-binding</keyword>
<evidence type="ECO:0000313" key="13">
    <source>
        <dbReference type="EMBL" id="VDL85511.1"/>
    </source>
</evidence>
<evidence type="ECO:0000313" key="14">
    <source>
        <dbReference type="Proteomes" id="UP000271162"/>
    </source>
</evidence>
<comment type="similarity">
    <text evidence="2 11">Belongs to the ENDOU family.</text>
</comment>
<feature type="domain" description="EndoU" evidence="12">
    <location>
        <begin position="1"/>
        <end position="263"/>
    </location>
</feature>
<comment type="cofactor">
    <cofactor evidence="1 11">
        <name>Mn(2+)</name>
        <dbReference type="ChEBI" id="CHEBI:29035"/>
    </cofactor>
</comment>
<evidence type="ECO:0000313" key="15">
    <source>
        <dbReference type="WBParaSite" id="NBR_0002153801-mRNA-1"/>
    </source>
</evidence>
<dbReference type="WBParaSite" id="NBR_0002153801-mRNA-1">
    <property type="protein sequence ID" value="NBR_0002153801-mRNA-1"/>
    <property type="gene ID" value="NBR_0002153801"/>
</dbReference>
<dbReference type="CDD" id="cd21159">
    <property type="entry name" value="XendoU"/>
    <property type="match status" value="1"/>
</dbReference>
<evidence type="ECO:0000256" key="7">
    <source>
        <dbReference type="ARBA" id="ARBA00022801"/>
    </source>
</evidence>
<name>A0A0N4YWB6_NIPBR</name>
<evidence type="ECO:0000256" key="9">
    <source>
        <dbReference type="ARBA" id="ARBA00023211"/>
    </source>
</evidence>
<proteinExistence type="inferred from homology"/>
<evidence type="ECO:0000256" key="10">
    <source>
        <dbReference type="ARBA" id="ARBA00023239"/>
    </source>
</evidence>
<evidence type="ECO:0000256" key="1">
    <source>
        <dbReference type="ARBA" id="ARBA00001936"/>
    </source>
</evidence>
<dbReference type="PANTHER" id="PTHR12439:SF11">
    <property type="entry name" value="URIDYLATE-SPECIFIC ENDORIBONUCLEASE"/>
    <property type="match status" value="1"/>
</dbReference>
<sequence>MSNRLRVADENKAYRGGVIVDFQGHTNTRDTEDNAPNNLFVSVDPSLLQRPSYHNFLQLTDNFYRETGVAEPRVSQDEERREIKTFLTYALSTKPWQLLYSFLNKKKYPLAKDPNVFYQWMNQLWFAHYSRAKGKADTSGFEHVFIGEEKKKEVSGLHNWVRYYTLERNASENVNYMGFVIKRAAVMASVKFSWRGNLKRSGSLLFGTSPEYDMALYTLCFLARRGRNRCKVEIDGCPLAITSYDLVQNNKVYIGTVFPTAGRSSPQCGRYIG</sequence>
<dbReference type="SUPFAM" id="SSF142877">
    <property type="entry name" value="EndoU-like"/>
    <property type="match status" value="1"/>
</dbReference>
<protein>
    <submittedName>
        <fullName evidence="15">Endoribonuclease</fullName>
    </submittedName>
</protein>
<organism evidence="15">
    <name type="scientific">Nippostrongylus brasiliensis</name>
    <name type="common">Rat hookworm</name>
    <dbReference type="NCBI Taxonomy" id="27835"/>
    <lineage>
        <taxon>Eukaryota</taxon>
        <taxon>Metazoa</taxon>
        <taxon>Ecdysozoa</taxon>
        <taxon>Nematoda</taxon>
        <taxon>Chromadorea</taxon>
        <taxon>Rhabditida</taxon>
        <taxon>Rhabditina</taxon>
        <taxon>Rhabditomorpha</taxon>
        <taxon>Strongyloidea</taxon>
        <taxon>Heligmosomidae</taxon>
        <taxon>Nippostrongylus</taxon>
    </lineage>
</organism>
<comment type="subunit">
    <text evidence="3 11">Monomer.</text>
</comment>
<evidence type="ECO:0000256" key="8">
    <source>
        <dbReference type="ARBA" id="ARBA00022884"/>
    </source>
</evidence>
<evidence type="ECO:0000256" key="11">
    <source>
        <dbReference type="RuleBase" id="RU367085"/>
    </source>
</evidence>
<dbReference type="GO" id="GO:0004521">
    <property type="term" value="F:RNA endonuclease activity"/>
    <property type="evidence" value="ECO:0007669"/>
    <property type="project" value="UniProtKB-UniRule"/>
</dbReference>
<dbReference type="GO" id="GO:0016787">
    <property type="term" value="F:hydrolase activity"/>
    <property type="evidence" value="ECO:0007669"/>
    <property type="project" value="UniProtKB-KW"/>
</dbReference>
<dbReference type="Proteomes" id="UP000271162">
    <property type="component" value="Unassembled WGS sequence"/>
</dbReference>
<dbReference type="InterPro" id="IPR018998">
    <property type="entry name" value="EndoU_C"/>
</dbReference>